<dbReference type="Gene3D" id="1.10.10.1810">
    <property type="entry name" value="RNA ligase"/>
    <property type="match status" value="1"/>
</dbReference>
<feature type="non-terminal residue" evidence="3">
    <location>
        <position position="1"/>
    </location>
</feature>
<dbReference type="AlphaFoldDB" id="A0A9N9J5A2"/>
<reference evidence="3" key="1">
    <citation type="submission" date="2021-06" db="EMBL/GenBank/DDBJ databases">
        <authorList>
            <person name="Kallberg Y."/>
            <person name="Tangrot J."/>
            <person name="Rosling A."/>
        </authorList>
    </citation>
    <scope>NUCLEOTIDE SEQUENCE</scope>
    <source>
        <strain evidence="3">MA453B</strain>
    </source>
</reference>
<dbReference type="OrthoDB" id="6142248at2759"/>
<dbReference type="Proteomes" id="UP000789405">
    <property type="component" value="Unassembled WGS sequence"/>
</dbReference>
<dbReference type="SUPFAM" id="SSF56091">
    <property type="entry name" value="DNA ligase/mRNA capping enzyme, catalytic domain"/>
    <property type="match status" value="1"/>
</dbReference>
<proteinExistence type="predicted"/>
<comment type="caution">
    <text evidence="3">The sequence shown here is derived from an EMBL/GenBank/DDBJ whole genome shotgun (WGS) entry which is preliminary data.</text>
</comment>
<evidence type="ECO:0000259" key="2">
    <source>
        <dbReference type="Pfam" id="PF18043"/>
    </source>
</evidence>
<dbReference type="InterPro" id="IPR021122">
    <property type="entry name" value="RNA_ligase_dom_REL/Rnl2"/>
</dbReference>
<keyword evidence="4" id="KW-1185">Reference proteome</keyword>
<feature type="domain" description="RNA ligase 2 C-terminal" evidence="2">
    <location>
        <begin position="131"/>
        <end position="193"/>
    </location>
</feature>
<dbReference type="Gene3D" id="3.30.1490.70">
    <property type="match status" value="1"/>
</dbReference>
<evidence type="ECO:0000313" key="3">
    <source>
        <dbReference type="EMBL" id="CAG8764455.1"/>
    </source>
</evidence>
<sequence>VYYSPTKEFIVFDVFDDLDLLDFDIMEELLKESDLPYLKPLIRDSYQNIIKYEPKFTTTIPKLLGYPTPLLPLFNENIAEGIVIKPIKSIRTRSRIIIKIKPPQFEEQIKNPENLNKNEKTPIDIVKMNLFEFINMNRLNSVISKLDTKDKSDEMKLANLLYENAKEDFMKDEELKKKFLELSDSNKETIRKAGVSKSKHFVKEYLKSLLSSQ</sequence>
<dbReference type="EMBL" id="CAJVPY010017929">
    <property type="protein sequence ID" value="CAG8764455.1"/>
    <property type="molecule type" value="Genomic_DNA"/>
</dbReference>
<dbReference type="Pfam" id="PF09414">
    <property type="entry name" value="RNA_ligase"/>
    <property type="match status" value="1"/>
</dbReference>
<name>A0A9N9J5A2_9GLOM</name>
<organism evidence="3 4">
    <name type="scientific">Dentiscutata erythropus</name>
    <dbReference type="NCBI Taxonomy" id="1348616"/>
    <lineage>
        <taxon>Eukaryota</taxon>
        <taxon>Fungi</taxon>
        <taxon>Fungi incertae sedis</taxon>
        <taxon>Mucoromycota</taxon>
        <taxon>Glomeromycotina</taxon>
        <taxon>Glomeromycetes</taxon>
        <taxon>Diversisporales</taxon>
        <taxon>Gigasporaceae</taxon>
        <taxon>Dentiscutata</taxon>
    </lineage>
</organism>
<evidence type="ECO:0000259" key="1">
    <source>
        <dbReference type="Pfam" id="PF09414"/>
    </source>
</evidence>
<dbReference type="InterPro" id="IPR041948">
    <property type="entry name" value="Rnl1/2_C_sf"/>
</dbReference>
<evidence type="ECO:0000313" key="4">
    <source>
        <dbReference type="Proteomes" id="UP000789405"/>
    </source>
</evidence>
<feature type="domain" description="RNA ligase" evidence="1">
    <location>
        <begin position="5"/>
        <end position="101"/>
    </location>
</feature>
<dbReference type="InterPro" id="IPR040609">
    <property type="entry name" value="Rnl2_C"/>
</dbReference>
<accession>A0A9N9J5A2</accession>
<protein>
    <submittedName>
        <fullName evidence="3">28858_t:CDS:1</fullName>
    </submittedName>
</protein>
<dbReference type="Pfam" id="PF18043">
    <property type="entry name" value="T4_Rnl2_C"/>
    <property type="match status" value="1"/>
</dbReference>
<gene>
    <name evidence="3" type="ORF">DERYTH_LOCUS18114</name>
</gene>